<accession>A0A368X3H1</accession>
<gene>
    <name evidence="2" type="ORF">DET61_12421</name>
</gene>
<evidence type="ECO:0008006" key="4">
    <source>
        <dbReference type="Google" id="ProtNLM"/>
    </source>
</evidence>
<evidence type="ECO:0000313" key="3">
    <source>
        <dbReference type="Proteomes" id="UP000253647"/>
    </source>
</evidence>
<evidence type="ECO:0000256" key="1">
    <source>
        <dbReference type="SAM" id="SignalP"/>
    </source>
</evidence>
<reference evidence="2 3" key="1">
    <citation type="submission" date="2018-07" db="EMBL/GenBank/DDBJ databases">
        <title>Freshwater and sediment microbial communities from various areas in North America, analyzing microbe dynamics in response to fracking.</title>
        <authorList>
            <person name="Lamendella R."/>
        </authorList>
    </citation>
    <scope>NUCLEOTIDE SEQUENCE [LARGE SCALE GENOMIC DNA]</scope>
    <source>
        <strain evidence="2 3">105B</strain>
    </source>
</reference>
<comment type="caution">
    <text evidence="2">The sequence shown here is derived from an EMBL/GenBank/DDBJ whole genome shotgun (WGS) entry which is preliminary data.</text>
</comment>
<proteinExistence type="predicted"/>
<keyword evidence="1" id="KW-0732">Signal</keyword>
<name>A0A368X3H1_MARNT</name>
<evidence type="ECO:0000313" key="2">
    <source>
        <dbReference type="EMBL" id="RCW62550.1"/>
    </source>
</evidence>
<feature type="signal peptide" evidence="1">
    <location>
        <begin position="1"/>
        <end position="23"/>
    </location>
</feature>
<dbReference type="Proteomes" id="UP000253647">
    <property type="component" value="Unassembled WGS sequence"/>
</dbReference>
<dbReference type="AlphaFoldDB" id="A0A368X3H1"/>
<organism evidence="2 3">
    <name type="scientific">Marinobacter nauticus</name>
    <name type="common">Marinobacter hydrocarbonoclasticus</name>
    <name type="synonym">Marinobacter aquaeolei</name>
    <dbReference type="NCBI Taxonomy" id="2743"/>
    <lineage>
        <taxon>Bacteria</taxon>
        <taxon>Pseudomonadati</taxon>
        <taxon>Pseudomonadota</taxon>
        <taxon>Gammaproteobacteria</taxon>
        <taxon>Pseudomonadales</taxon>
        <taxon>Marinobacteraceae</taxon>
        <taxon>Marinobacter</taxon>
    </lineage>
</organism>
<protein>
    <recommendedName>
        <fullName evidence="4">LPP20 lipoprotein</fullName>
    </recommendedName>
</protein>
<sequence length="286" mass="31047">MMNRGVLLITISFLLMASGMASANDTPVLKSAELPSWTSKTQFREPGGRRMVFVGIGQGDSIAQAKTLARSDAQAQFLLAVGGVMITSQKLVESTQTDEDGIAQYSVAGERYTDSASQSFFQGGDSEFVAHSSGNVVNGYFRLSLPIESVEAARDEVARAHRAEVLRKIEAYRLAGLSRRNEVNGYHYAVVQEQASAQRGSNELRISVEYEARRKARHAGRVALLNRLKGASITAVAVQSGQQVNMSHSSATGFVRSEVVAERVWWEGEEAVAESFLLGWVKGADL</sequence>
<dbReference type="EMBL" id="QPJI01000024">
    <property type="protein sequence ID" value="RCW62550.1"/>
    <property type="molecule type" value="Genomic_DNA"/>
</dbReference>
<feature type="chain" id="PRO_5016579962" description="LPP20 lipoprotein" evidence="1">
    <location>
        <begin position="24"/>
        <end position="286"/>
    </location>
</feature>
<dbReference type="RefSeq" id="WP_114435541.1">
    <property type="nucleotide sequence ID" value="NZ_QPJI01000024.1"/>
</dbReference>